<feature type="region of interest" description="Disordered" evidence="4">
    <location>
        <begin position="117"/>
        <end position="172"/>
    </location>
</feature>
<keyword evidence="6" id="KW-1185">Reference proteome</keyword>
<accession>A0A371NRB4</accession>
<evidence type="ECO:0000313" key="6">
    <source>
        <dbReference type="Proteomes" id="UP000262172"/>
    </source>
</evidence>
<dbReference type="NCBIfam" id="TIGR00621">
    <property type="entry name" value="ssb"/>
    <property type="match status" value="1"/>
</dbReference>
<dbReference type="InterPro" id="IPR012340">
    <property type="entry name" value="NA-bd_OB-fold"/>
</dbReference>
<evidence type="ECO:0000313" key="5">
    <source>
        <dbReference type="EMBL" id="REJ04734.1"/>
    </source>
</evidence>
<proteinExistence type="inferred from homology"/>
<dbReference type="OrthoDB" id="4427276at2"/>
<dbReference type="Pfam" id="PF00436">
    <property type="entry name" value="SSB"/>
    <property type="match status" value="1"/>
</dbReference>
<keyword evidence="1 2" id="KW-0238">DNA-binding</keyword>
<dbReference type="GO" id="GO:0003697">
    <property type="term" value="F:single-stranded DNA binding"/>
    <property type="evidence" value="ECO:0007669"/>
    <property type="project" value="UniProtKB-UniRule"/>
</dbReference>
<reference evidence="5 6" key="1">
    <citation type="submission" date="2018-08" db="EMBL/GenBank/DDBJ databases">
        <title>Isolation, diversity and antifungal activity of Actinobacteria from cow dung.</title>
        <authorList>
            <person name="Ling L."/>
        </authorList>
    </citation>
    <scope>NUCLEOTIDE SEQUENCE [LARGE SCALE GENOMIC DNA]</scope>
    <source>
        <strain evidence="5 6">NEAU-LLE</strain>
    </source>
</reference>
<organism evidence="5 6">
    <name type="scientific">Microbacterium bovistercoris</name>
    <dbReference type="NCBI Taxonomy" id="2293570"/>
    <lineage>
        <taxon>Bacteria</taxon>
        <taxon>Bacillati</taxon>
        <taxon>Actinomycetota</taxon>
        <taxon>Actinomycetes</taxon>
        <taxon>Micrococcales</taxon>
        <taxon>Microbacteriaceae</taxon>
        <taxon>Microbacterium</taxon>
    </lineage>
</organism>
<sequence length="172" mass="18505">MSDTVTILGNVASDPLRNTTGRGDAVIRFRLASPHRWLDRSTGAWVDGETNWYDVSAFRQLAENVRSSLHSGDPVIVTGRLKVRKWEANGKSGTSVEIEADAIGHNLRHGASAFVKPHRAQAPDPAERLAPPSDEDAPDPGAAADAWSVPAEDPSEQPTEETTASYAELLPT</sequence>
<dbReference type="PANTHER" id="PTHR10302:SF27">
    <property type="entry name" value="SINGLE-STRANDED DNA-BINDING PROTEIN"/>
    <property type="match status" value="1"/>
</dbReference>
<dbReference type="GO" id="GO:0006260">
    <property type="term" value="P:DNA replication"/>
    <property type="evidence" value="ECO:0007669"/>
    <property type="project" value="InterPro"/>
</dbReference>
<comment type="caution">
    <text evidence="5">The sequence shown here is derived from an EMBL/GenBank/DDBJ whole genome shotgun (WGS) entry which is preliminary data.</text>
</comment>
<dbReference type="Proteomes" id="UP000262172">
    <property type="component" value="Unassembled WGS sequence"/>
</dbReference>
<protein>
    <recommendedName>
        <fullName evidence="2 3">Single-stranded DNA-binding protein</fullName>
        <shortName evidence="2">SSB</shortName>
    </recommendedName>
</protein>
<evidence type="ECO:0000256" key="3">
    <source>
        <dbReference type="RuleBase" id="RU000524"/>
    </source>
</evidence>
<evidence type="ECO:0000256" key="2">
    <source>
        <dbReference type="HAMAP-Rule" id="MF_00984"/>
    </source>
</evidence>
<dbReference type="InterPro" id="IPR011344">
    <property type="entry name" value="ssDNA-bd"/>
</dbReference>
<name>A0A371NRB4_9MICO</name>
<gene>
    <name evidence="5" type="primary">ssb</name>
    <name evidence="5" type="ORF">DY023_12485</name>
</gene>
<evidence type="ECO:0000256" key="4">
    <source>
        <dbReference type="SAM" id="MobiDB-lite"/>
    </source>
</evidence>
<dbReference type="PROSITE" id="PS50935">
    <property type="entry name" value="SSB"/>
    <property type="match status" value="1"/>
</dbReference>
<evidence type="ECO:0000256" key="1">
    <source>
        <dbReference type="ARBA" id="ARBA00023125"/>
    </source>
</evidence>
<dbReference type="HAMAP" id="MF_00984">
    <property type="entry name" value="SSB"/>
    <property type="match status" value="1"/>
</dbReference>
<dbReference type="PANTHER" id="PTHR10302">
    <property type="entry name" value="SINGLE-STRANDED DNA-BINDING PROTEIN"/>
    <property type="match status" value="1"/>
</dbReference>
<dbReference type="InterPro" id="IPR000424">
    <property type="entry name" value="Primosome_PriB/ssb"/>
</dbReference>
<dbReference type="RefSeq" id="WP_116242671.1">
    <property type="nucleotide sequence ID" value="NZ_QUAB01000045.1"/>
</dbReference>
<dbReference type="AlphaFoldDB" id="A0A371NRB4"/>
<comment type="caution">
    <text evidence="2">Lacks conserved residue(s) required for the propagation of feature annotation.</text>
</comment>
<dbReference type="CDD" id="cd04496">
    <property type="entry name" value="SSB_OBF"/>
    <property type="match status" value="1"/>
</dbReference>
<dbReference type="SUPFAM" id="SSF50249">
    <property type="entry name" value="Nucleic acid-binding proteins"/>
    <property type="match status" value="1"/>
</dbReference>
<dbReference type="Gene3D" id="2.40.50.140">
    <property type="entry name" value="Nucleic acid-binding proteins"/>
    <property type="match status" value="1"/>
</dbReference>
<comment type="subunit">
    <text evidence="2">Homotetramer.</text>
</comment>
<dbReference type="EMBL" id="QUAB01000045">
    <property type="protein sequence ID" value="REJ04734.1"/>
    <property type="molecule type" value="Genomic_DNA"/>
</dbReference>
<dbReference type="GO" id="GO:0009295">
    <property type="term" value="C:nucleoid"/>
    <property type="evidence" value="ECO:0007669"/>
    <property type="project" value="TreeGrafter"/>
</dbReference>